<dbReference type="EMBL" id="LT854253">
    <property type="protein sequence ID" value="SMR41243.1"/>
    <property type="molecule type" value="Genomic_DNA"/>
</dbReference>
<dbReference type="AlphaFoldDB" id="A0A2H1FIV0"/>
<feature type="region of interest" description="Disordered" evidence="1">
    <location>
        <begin position="51"/>
        <end position="79"/>
    </location>
</feature>
<dbReference type="PANTHER" id="PTHR34818:SF1">
    <property type="entry name" value="PROTEIN BLI-3"/>
    <property type="match status" value="1"/>
</dbReference>
<organism evidence="3 4">
    <name type="scientific">Zymoseptoria tritici ST99CH_1E4</name>
    <dbReference type="NCBI Taxonomy" id="1276532"/>
    <lineage>
        <taxon>Eukaryota</taxon>
        <taxon>Fungi</taxon>
        <taxon>Dikarya</taxon>
        <taxon>Ascomycota</taxon>
        <taxon>Pezizomycotina</taxon>
        <taxon>Dothideomycetes</taxon>
        <taxon>Dothideomycetidae</taxon>
        <taxon>Mycosphaerellales</taxon>
        <taxon>Mycosphaerellaceae</taxon>
        <taxon>Zymoseptoria</taxon>
    </lineage>
</organism>
<protein>
    <recommendedName>
        <fullName evidence="2">General stress protein FMN-binding split barrel domain-containing protein</fullName>
    </recommendedName>
</protein>
<gene>
    <name evidence="3" type="ORF">ZT1E4_G21</name>
</gene>
<dbReference type="SUPFAM" id="SSF50475">
    <property type="entry name" value="FMN-binding split barrel"/>
    <property type="match status" value="1"/>
</dbReference>
<evidence type="ECO:0000313" key="3">
    <source>
        <dbReference type="EMBL" id="SMR41243.1"/>
    </source>
</evidence>
<dbReference type="Pfam" id="PF16242">
    <property type="entry name" value="Pyrid_ox_like"/>
    <property type="match status" value="1"/>
</dbReference>
<feature type="compositionally biased region" description="Polar residues" evidence="1">
    <location>
        <begin position="51"/>
        <end position="78"/>
    </location>
</feature>
<evidence type="ECO:0000256" key="1">
    <source>
        <dbReference type="SAM" id="MobiDB-lite"/>
    </source>
</evidence>
<reference evidence="4" key="1">
    <citation type="submission" date="2017-05" db="EMBL/GenBank/DDBJ databases">
        <authorList>
            <person name="Song R."/>
            <person name="Chenine A.L."/>
            <person name="Ruprecht R.M."/>
        </authorList>
    </citation>
    <scope>NUCLEOTIDE SEQUENCE [LARGE SCALE GENOMIC DNA]</scope>
</reference>
<dbReference type="Gene3D" id="2.30.110.10">
    <property type="entry name" value="Electron Transport, Fmn-binding Protein, Chain A"/>
    <property type="match status" value="1"/>
</dbReference>
<name>A0A2H1FIV0_ZYMTR</name>
<sequence>MVGTASCTKQASITTPLSYYFSLNTMFSSLRITRITPFTSTFRSTLNVSKTSRSFTTTTPSNMPENLKQSEVDAQTDPSVAKQYDNESSAEEKFKDLYAIADGIKIGMLSTYRQGTGPVSRAMAVSKRSGPDFLFLANKHSNKISDLQSNKEVNLTFHDKSNQDWVSVTGEAVKTSGDDPRIKEIYSKVVSAWFGDLGDGVHNGGPDDPRMYLVEVRSKYISYYKHTSGMLGQAKEIGGAVLTGKVAQTGVLRELKEVDIEQARKSDSALTS</sequence>
<feature type="domain" description="General stress protein FMN-binding split barrel" evidence="2">
    <location>
        <begin position="95"/>
        <end position="245"/>
    </location>
</feature>
<evidence type="ECO:0000313" key="4">
    <source>
        <dbReference type="Proteomes" id="UP000245764"/>
    </source>
</evidence>
<evidence type="ECO:0000259" key="2">
    <source>
        <dbReference type="Pfam" id="PF16242"/>
    </source>
</evidence>
<dbReference type="InterPro" id="IPR052917">
    <property type="entry name" value="Stress-Dev_Protein"/>
</dbReference>
<proteinExistence type="predicted"/>
<dbReference type="Proteomes" id="UP000245764">
    <property type="component" value="Chromosome 1"/>
</dbReference>
<accession>A0A2H1FIV0</accession>
<dbReference type="InterPro" id="IPR038725">
    <property type="entry name" value="YdaG_split_barrel_FMN-bd"/>
</dbReference>
<dbReference type="InterPro" id="IPR012349">
    <property type="entry name" value="Split_barrel_FMN-bd"/>
</dbReference>
<dbReference type="PANTHER" id="PTHR34818">
    <property type="entry name" value="PROTEIN BLI-3"/>
    <property type="match status" value="1"/>
</dbReference>